<sequence length="112" mass="12669">MKVKNSVRTGAGVLHSVYRPRGTKTSEESNHYLIELRLFQKLENEPDNIECYQQDNEVETPDGVDKVESPDVNSTSQEEESYETTATRTVVNEGEPPISKKRKAALVEKTNE</sequence>
<name>A0A4Y2ML54_ARAVE</name>
<protein>
    <submittedName>
        <fullName evidence="2">Uncharacterized protein</fullName>
    </submittedName>
</protein>
<evidence type="ECO:0000256" key="1">
    <source>
        <dbReference type="SAM" id="MobiDB-lite"/>
    </source>
</evidence>
<feature type="region of interest" description="Disordered" evidence="1">
    <location>
        <begin position="53"/>
        <end position="112"/>
    </location>
</feature>
<reference evidence="2 3" key="1">
    <citation type="journal article" date="2019" name="Sci. Rep.">
        <title>Orb-weaving spider Araneus ventricosus genome elucidates the spidroin gene catalogue.</title>
        <authorList>
            <person name="Kono N."/>
            <person name="Nakamura H."/>
            <person name="Ohtoshi R."/>
            <person name="Moran D.A.P."/>
            <person name="Shinohara A."/>
            <person name="Yoshida Y."/>
            <person name="Fujiwara M."/>
            <person name="Mori M."/>
            <person name="Tomita M."/>
            <person name="Arakawa K."/>
        </authorList>
    </citation>
    <scope>NUCLEOTIDE SEQUENCE [LARGE SCALE GENOMIC DNA]</scope>
</reference>
<dbReference type="EMBL" id="BGPR01007373">
    <property type="protein sequence ID" value="GBN26356.1"/>
    <property type="molecule type" value="Genomic_DNA"/>
</dbReference>
<dbReference type="AlphaFoldDB" id="A0A4Y2ML54"/>
<organism evidence="2 3">
    <name type="scientific">Araneus ventricosus</name>
    <name type="common">Orbweaver spider</name>
    <name type="synonym">Epeira ventricosa</name>
    <dbReference type="NCBI Taxonomy" id="182803"/>
    <lineage>
        <taxon>Eukaryota</taxon>
        <taxon>Metazoa</taxon>
        <taxon>Ecdysozoa</taxon>
        <taxon>Arthropoda</taxon>
        <taxon>Chelicerata</taxon>
        <taxon>Arachnida</taxon>
        <taxon>Araneae</taxon>
        <taxon>Araneomorphae</taxon>
        <taxon>Entelegynae</taxon>
        <taxon>Araneoidea</taxon>
        <taxon>Araneidae</taxon>
        <taxon>Araneus</taxon>
    </lineage>
</organism>
<evidence type="ECO:0000313" key="3">
    <source>
        <dbReference type="Proteomes" id="UP000499080"/>
    </source>
</evidence>
<dbReference type="Proteomes" id="UP000499080">
    <property type="component" value="Unassembled WGS sequence"/>
</dbReference>
<accession>A0A4Y2ML54</accession>
<keyword evidence="3" id="KW-1185">Reference proteome</keyword>
<comment type="caution">
    <text evidence="2">The sequence shown here is derived from an EMBL/GenBank/DDBJ whole genome shotgun (WGS) entry which is preliminary data.</text>
</comment>
<gene>
    <name evidence="2" type="ORF">AVEN_233390_1</name>
</gene>
<proteinExistence type="predicted"/>
<evidence type="ECO:0000313" key="2">
    <source>
        <dbReference type="EMBL" id="GBN26356.1"/>
    </source>
</evidence>